<dbReference type="PRINTS" id="PR00081">
    <property type="entry name" value="GDHRDH"/>
</dbReference>
<gene>
    <name evidence="2" type="ORF">FHX40_4529</name>
</gene>
<name>A0A543J4Q8_9ACTN</name>
<proteinExistence type="predicted"/>
<dbReference type="Gene3D" id="3.40.50.720">
    <property type="entry name" value="NAD(P)-binding Rossmann-like Domain"/>
    <property type="match status" value="1"/>
</dbReference>
<dbReference type="EMBL" id="VFPQ01000001">
    <property type="protein sequence ID" value="TQM77758.1"/>
    <property type="molecule type" value="Genomic_DNA"/>
</dbReference>
<dbReference type="Pfam" id="PF00106">
    <property type="entry name" value="adh_short"/>
    <property type="match status" value="1"/>
</dbReference>
<dbReference type="RefSeq" id="WP_142261438.1">
    <property type="nucleotide sequence ID" value="NZ_BMPV01000002.1"/>
</dbReference>
<evidence type="ECO:0000256" key="1">
    <source>
        <dbReference type="ARBA" id="ARBA00023002"/>
    </source>
</evidence>
<evidence type="ECO:0000313" key="3">
    <source>
        <dbReference type="Proteomes" id="UP000319213"/>
    </source>
</evidence>
<organism evidence="2 3">
    <name type="scientific">Thermopolyspora flexuosa</name>
    <dbReference type="NCBI Taxonomy" id="103836"/>
    <lineage>
        <taxon>Bacteria</taxon>
        <taxon>Bacillati</taxon>
        <taxon>Actinomycetota</taxon>
        <taxon>Actinomycetes</taxon>
        <taxon>Streptosporangiales</taxon>
        <taxon>Streptosporangiaceae</taxon>
        <taxon>Thermopolyspora</taxon>
    </lineage>
</organism>
<comment type="caution">
    <text evidence="2">The sequence shown here is derived from an EMBL/GenBank/DDBJ whole genome shotgun (WGS) entry which is preliminary data.</text>
</comment>
<evidence type="ECO:0000313" key="2">
    <source>
        <dbReference type="EMBL" id="TQM77758.1"/>
    </source>
</evidence>
<protein>
    <submittedName>
        <fullName evidence="2">Short-subunit dehydrogenase</fullName>
    </submittedName>
</protein>
<keyword evidence="3" id="KW-1185">Reference proteome</keyword>
<accession>A0A543J4Q8</accession>
<dbReference type="SUPFAM" id="SSF51735">
    <property type="entry name" value="NAD(P)-binding Rossmann-fold domains"/>
    <property type="match status" value="1"/>
</dbReference>
<dbReference type="PANTHER" id="PTHR43157:SF31">
    <property type="entry name" value="PHOSPHATIDYLINOSITOL-GLYCAN BIOSYNTHESIS CLASS F PROTEIN"/>
    <property type="match status" value="1"/>
</dbReference>
<dbReference type="InterPro" id="IPR002347">
    <property type="entry name" value="SDR_fam"/>
</dbReference>
<sequence>MICVITGAAGGIGSAASVELAARGHTVVLVGRDRAKLERTADRVTSVSGSRPDILTCDYASFAEVRKLAAELLDRYERIDVLAHNAGVMTPRRQTTVDGHELIMQVNHLSPFLLTTLLLDRLHESGARIVTTASMAARTGRIDPDDLDRRRRWWNGWLQYGDSKQANVLFTAHLARLGKNIYPTCFHPGIIRTNFASDTAYMRFLMMIPGLARSPEEGARGLVHLATHPDGTAYPGRYFVRTTPARASANMTDPELARRLWAASLAATSA</sequence>
<dbReference type="AlphaFoldDB" id="A0A543J4Q8"/>
<dbReference type="OrthoDB" id="3237043at2"/>
<dbReference type="InterPro" id="IPR036291">
    <property type="entry name" value="NAD(P)-bd_dom_sf"/>
</dbReference>
<dbReference type="PANTHER" id="PTHR43157">
    <property type="entry name" value="PHOSPHATIDYLINOSITOL-GLYCAN BIOSYNTHESIS CLASS F PROTEIN-RELATED"/>
    <property type="match status" value="1"/>
</dbReference>
<dbReference type="Proteomes" id="UP000319213">
    <property type="component" value="Unassembled WGS sequence"/>
</dbReference>
<dbReference type="GO" id="GO:0016491">
    <property type="term" value="F:oxidoreductase activity"/>
    <property type="evidence" value="ECO:0007669"/>
    <property type="project" value="UniProtKB-KW"/>
</dbReference>
<reference evidence="2 3" key="1">
    <citation type="submission" date="2019-06" db="EMBL/GenBank/DDBJ databases">
        <title>Sequencing the genomes of 1000 actinobacteria strains.</title>
        <authorList>
            <person name="Klenk H.-P."/>
        </authorList>
    </citation>
    <scope>NUCLEOTIDE SEQUENCE [LARGE SCALE GENOMIC DNA]</scope>
    <source>
        <strain evidence="2 3">DSM 43186</strain>
    </source>
</reference>
<keyword evidence="1" id="KW-0560">Oxidoreductase</keyword>